<dbReference type="EMBL" id="HBHQ01005384">
    <property type="protein sequence ID" value="CAD9811771.1"/>
    <property type="molecule type" value="Transcribed_RNA"/>
</dbReference>
<feature type="chain" id="PRO_5030598791" evidence="1">
    <location>
        <begin position="27"/>
        <end position="200"/>
    </location>
</feature>
<feature type="signal peptide" evidence="1">
    <location>
        <begin position="1"/>
        <end position="26"/>
    </location>
</feature>
<keyword evidence="1" id="KW-0732">Signal</keyword>
<accession>A0A7S2U9Z4</accession>
<evidence type="ECO:0000313" key="2">
    <source>
        <dbReference type="EMBL" id="CAD9811771.1"/>
    </source>
</evidence>
<protein>
    <submittedName>
        <fullName evidence="2">Uncharacterized protein</fullName>
    </submittedName>
</protein>
<dbReference type="AlphaFoldDB" id="A0A7S2U9Z4"/>
<evidence type="ECO:0000256" key="1">
    <source>
        <dbReference type="SAM" id="SignalP"/>
    </source>
</evidence>
<name>A0A7S2U9Z4_9STRA</name>
<proteinExistence type="predicted"/>
<organism evidence="2">
    <name type="scientific">Attheya septentrionalis</name>
    <dbReference type="NCBI Taxonomy" id="420275"/>
    <lineage>
        <taxon>Eukaryota</taxon>
        <taxon>Sar</taxon>
        <taxon>Stramenopiles</taxon>
        <taxon>Ochrophyta</taxon>
        <taxon>Bacillariophyta</taxon>
        <taxon>Coscinodiscophyceae</taxon>
        <taxon>Chaetocerotophycidae</taxon>
        <taxon>Chaetocerotales</taxon>
        <taxon>Attheyaceae</taxon>
        <taxon>Attheya</taxon>
    </lineage>
</organism>
<sequence>MKITSHAFRSLAALLVLLTLIPASVAKLGDESERNVAPEEHDDKLDRQLAITTSDHHHEDDDFEITFSLTMETTDDSEHFDRMLLKMLPIEWEDNWLETFGESVDFTFEFEDSSDRNLETVKRRNLRKRRLRRLRINTRCGGGGRKCSPFKLRPCPGQKGTFGCYRRALVEGDDLVTSMQQFGDEMSKLFVSIENVKVIV</sequence>
<gene>
    <name evidence="2" type="ORF">ASEP1449_LOCUS3596</name>
</gene>
<reference evidence="2" key="1">
    <citation type="submission" date="2021-01" db="EMBL/GenBank/DDBJ databases">
        <authorList>
            <person name="Corre E."/>
            <person name="Pelletier E."/>
            <person name="Niang G."/>
            <person name="Scheremetjew M."/>
            <person name="Finn R."/>
            <person name="Kale V."/>
            <person name="Holt S."/>
            <person name="Cochrane G."/>
            <person name="Meng A."/>
            <person name="Brown T."/>
            <person name="Cohen L."/>
        </authorList>
    </citation>
    <scope>NUCLEOTIDE SEQUENCE</scope>
    <source>
        <strain evidence="2">CCMP2084</strain>
    </source>
</reference>